<evidence type="ECO:0000313" key="1">
    <source>
        <dbReference type="EMBL" id="SVC23077.1"/>
    </source>
</evidence>
<proteinExistence type="predicted"/>
<sequence>MVLIGTTHINTKQKTPLKSRVFVLKLEKGLFQKNHLPGLCELT</sequence>
<reference evidence="1" key="1">
    <citation type="submission" date="2018-05" db="EMBL/GenBank/DDBJ databases">
        <authorList>
            <person name="Lanie J.A."/>
            <person name="Ng W.-L."/>
            <person name="Kazmierczak K.M."/>
            <person name="Andrzejewski T.M."/>
            <person name="Davidsen T.M."/>
            <person name="Wayne K.J."/>
            <person name="Tettelin H."/>
            <person name="Glass J.I."/>
            <person name="Rusch D."/>
            <person name="Podicherti R."/>
            <person name="Tsui H.-C.T."/>
            <person name="Winkler M.E."/>
        </authorList>
    </citation>
    <scope>NUCLEOTIDE SEQUENCE</scope>
</reference>
<organism evidence="1">
    <name type="scientific">marine metagenome</name>
    <dbReference type="NCBI Taxonomy" id="408172"/>
    <lineage>
        <taxon>unclassified sequences</taxon>
        <taxon>metagenomes</taxon>
        <taxon>ecological metagenomes</taxon>
    </lineage>
</organism>
<dbReference type="AlphaFoldDB" id="A0A382KJB3"/>
<accession>A0A382KJB3</accession>
<protein>
    <submittedName>
        <fullName evidence="1">Uncharacterized protein</fullName>
    </submittedName>
</protein>
<gene>
    <name evidence="1" type="ORF">METZ01_LOCUS275931</name>
</gene>
<dbReference type="EMBL" id="UINC01080281">
    <property type="protein sequence ID" value="SVC23077.1"/>
    <property type="molecule type" value="Genomic_DNA"/>
</dbReference>
<name>A0A382KJB3_9ZZZZ</name>
<feature type="non-terminal residue" evidence="1">
    <location>
        <position position="43"/>
    </location>
</feature>